<keyword evidence="1" id="KW-0812">Transmembrane</keyword>
<accession>A0A2M6IUL0</accession>
<dbReference type="Proteomes" id="UP000231056">
    <property type="component" value="Unassembled WGS sequence"/>
</dbReference>
<dbReference type="EMBL" id="PCVM01000038">
    <property type="protein sequence ID" value="PIQ73604.1"/>
    <property type="molecule type" value="Genomic_DNA"/>
</dbReference>
<name>A0A2M6IUL0_9BACT</name>
<feature type="transmembrane region" description="Helical" evidence="1">
    <location>
        <begin position="6"/>
        <end position="25"/>
    </location>
</feature>
<gene>
    <name evidence="2" type="ORF">COV58_01615</name>
</gene>
<comment type="caution">
    <text evidence="2">The sequence shown here is derived from an EMBL/GenBank/DDBJ whole genome shotgun (WGS) entry which is preliminary data.</text>
</comment>
<organism evidence="2 3">
    <name type="scientific">Candidatus Roizmanbacteria bacterium CG11_big_fil_rev_8_21_14_0_20_36_8</name>
    <dbReference type="NCBI Taxonomy" id="1974856"/>
    <lineage>
        <taxon>Bacteria</taxon>
        <taxon>Candidatus Roizmaniibacteriota</taxon>
    </lineage>
</organism>
<dbReference type="AlphaFoldDB" id="A0A2M6IUL0"/>
<reference evidence="2 3" key="1">
    <citation type="submission" date="2017-09" db="EMBL/GenBank/DDBJ databases">
        <title>Depth-based differentiation of microbial function through sediment-hosted aquifers and enrichment of novel symbionts in the deep terrestrial subsurface.</title>
        <authorList>
            <person name="Probst A.J."/>
            <person name="Ladd B."/>
            <person name="Jarett J.K."/>
            <person name="Geller-Mcgrath D.E."/>
            <person name="Sieber C.M."/>
            <person name="Emerson J.B."/>
            <person name="Anantharaman K."/>
            <person name="Thomas B.C."/>
            <person name="Malmstrom R."/>
            <person name="Stieglmeier M."/>
            <person name="Klingl A."/>
            <person name="Woyke T."/>
            <person name="Ryan C.M."/>
            <person name="Banfield J.F."/>
        </authorList>
    </citation>
    <scope>NUCLEOTIDE SEQUENCE [LARGE SCALE GENOMIC DNA]</scope>
    <source>
        <strain evidence="2">CG11_big_fil_rev_8_21_14_0_20_36_8</strain>
    </source>
</reference>
<proteinExistence type="predicted"/>
<keyword evidence="1" id="KW-1133">Transmembrane helix</keyword>
<keyword evidence="1" id="KW-0472">Membrane</keyword>
<sequence>MKKSLNSIALIIVLILIGINITLFIKGIRLSDDITYYENELGVLKDENDEIEQQIYKLESYTIIASHAAVLKYGKYNEPIYSQRPRYALK</sequence>
<evidence type="ECO:0000313" key="2">
    <source>
        <dbReference type="EMBL" id="PIQ73604.1"/>
    </source>
</evidence>
<protein>
    <recommendedName>
        <fullName evidence="4">Cell division protein FtsL</fullName>
    </recommendedName>
</protein>
<evidence type="ECO:0000313" key="3">
    <source>
        <dbReference type="Proteomes" id="UP000231056"/>
    </source>
</evidence>
<evidence type="ECO:0000256" key="1">
    <source>
        <dbReference type="SAM" id="Phobius"/>
    </source>
</evidence>
<evidence type="ECO:0008006" key="4">
    <source>
        <dbReference type="Google" id="ProtNLM"/>
    </source>
</evidence>